<feature type="region of interest" description="Disordered" evidence="3">
    <location>
        <begin position="904"/>
        <end position="932"/>
    </location>
</feature>
<sequence>MCGILALLLADCETPCVQELIDGLVALQHRGQDAAGIVTASTADSWESTRFSTHKDVGQVRDVFQQRHVSELLGNVGIAHCRYPTAGGSSCREAQPLYVNYPCGLALAHNGNLTNAASEREKVVRSLRHLNATSDSEILLNIFAEELQTAFSHAGKGGKGGVKGGSGDAGAGEPPLIPDKDRFPEEAIFAAVRATMLRCRGGYAVVLLIHNVGVLCFRDPWGIRPLCVGKRASTTMPEGVDYVAGSESTVLDLLGFDLLGDVAPGEAVLMLPMVPECPRPNKGLYRKLCHSAPVLSPCLFEFVYFARPDSIMDGVCVYEARLRMGERLAEKIRRLYGDDHGIDVVVPVPDTSRTSALQLASTLKCLYRDGFQKNHYVGRTFIMPGQVKRRKGVRMKLSVVKAEFEGRRVLLVDDSIVRGTTTRELISGQRKRPRLADVRSPQGLAGSAAPRTAEFAPQQLASVAWAAPSGADRRQVESAAAPAGTAEAAAPLRAAAGPAVARLAAGASRGAGGLTPAELAIGRGQANVAECLAVAAGEEPSVECAVQAVAEELRARGVGTLAPALVARLLFSLAAAGAHGLPIFQELLRESDRSLQGPPQRECCTQVWLAALSYALCRPGAVPESAREDLLDALPHLRKAERGAAEGGPGRRREGPGVALQEDVSRHLSELGVENHTAAPPTAAPPPDAVGAPAVDVAAPEHKLALLVEGAPWRARGGAASPPDLAPDGPTRLALGLLERLGWRAAFVPEGRWRQLRTPEARAAYLGALARGEAAAPEPASPAAASPAAGREMSSPARARWAPTCRSSGWPGRLPGPSSGLCLRSPLRRCSPFNGFPGGGARASPGRRRCPRRDAGARAHDAPRPRGRAGPRRASAGRQRWRWHLPRRRSERLGVRRRWRNHARRAGRAAAAGRAVRGRPAATEGGGARRRGAGRCRLVRDVGRAQSGRRRLWEHHRPRAPRVGADWGCEVRRVGAERLLQGGAVLSRDQRLHGPVRDLR</sequence>
<feature type="compositionally biased region" description="Low complexity" evidence="3">
    <location>
        <begin position="772"/>
        <end position="791"/>
    </location>
</feature>
<evidence type="ECO:0000256" key="2">
    <source>
        <dbReference type="ARBA" id="ARBA00022962"/>
    </source>
</evidence>
<dbReference type="InterPro" id="IPR029055">
    <property type="entry name" value="Ntn_hydrolases_N"/>
</dbReference>
<evidence type="ECO:0000256" key="1">
    <source>
        <dbReference type="ARBA" id="ARBA00022679"/>
    </source>
</evidence>
<dbReference type="CDD" id="cd06223">
    <property type="entry name" value="PRTases_typeI"/>
    <property type="match status" value="1"/>
</dbReference>
<keyword evidence="2" id="KW-0315">Glutamine amidotransferase</keyword>
<feature type="region of interest" description="Disordered" evidence="3">
    <location>
        <begin position="772"/>
        <end position="800"/>
    </location>
</feature>
<dbReference type="InterPro" id="IPR000836">
    <property type="entry name" value="PRTase_dom"/>
</dbReference>
<gene>
    <name evidence="5" type="ORF">PCOR1329_LOCUS11691</name>
</gene>
<dbReference type="Gene3D" id="3.40.50.2020">
    <property type="match status" value="1"/>
</dbReference>
<feature type="domain" description="Glutamine amidotransferase type-2" evidence="4">
    <location>
        <begin position="2"/>
        <end position="273"/>
    </location>
</feature>
<proteinExistence type="predicted"/>
<keyword evidence="6" id="KW-1185">Reference proteome</keyword>
<evidence type="ECO:0000313" key="5">
    <source>
        <dbReference type="EMBL" id="CAK0805055.1"/>
    </source>
</evidence>
<dbReference type="InterPro" id="IPR017932">
    <property type="entry name" value="GATase_2_dom"/>
</dbReference>
<organism evidence="5 6">
    <name type="scientific">Prorocentrum cordatum</name>
    <dbReference type="NCBI Taxonomy" id="2364126"/>
    <lineage>
        <taxon>Eukaryota</taxon>
        <taxon>Sar</taxon>
        <taxon>Alveolata</taxon>
        <taxon>Dinophyceae</taxon>
        <taxon>Prorocentrales</taxon>
        <taxon>Prorocentraceae</taxon>
        <taxon>Prorocentrum</taxon>
    </lineage>
</organism>
<comment type="caution">
    <text evidence="5">The sequence shown here is derived from an EMBL/GenBank/DDBJ whole genome shotgun (WGS) entry which is preliminary data.</text>
</comment>
<dbReference type="EMBL" id="CAUYUJ010003370">
    <property type="protein sequence ID" value="CAK0805055.1"/>
    <property type="molecule type" value="Genomic_DNA"/>
</dbReference>
<feature type="compositionally biased region" description="Gly residues" evidence="3">
    <location>
        <begin position="155"/>
        <end position="170"/>
    </location>
</feature>
<dbReference type="PROSITE" id="PS51278">
    <property type="entry name" value="GATASE_TYPE_2"/>
    <property type="match status" value="1"/>
</dbReference>
<feature type="region of interest" description="Disordered" evidence="3">
    <location>
        <begin position="155"/>
        <end position="179"/>
    </location>
</feature>
<keyword evidence="1" id="KW-0808">Transferase</keyword>
<dbReference type="Proteomes" id="UP001189429">
    <property type="component" value="Unassembled WGS sequence"/>
</dbReference>
<dbReference type="Pfam" id="PF13522">
    <property type="entry name" value="GATase_6"/>
    <property type="match status" value="1"/>
</dbReference>
<protein>
    <recommendedName>
        <fullName evidence="4">Glutamine amidotransferase type-2 domain-containing protein</fullName>
    </recommendedName>
</protein>
<reference evidence="5" key="1">
    <citation type="submission" date="2023-10" db="EMBL/GenBank/DDBJ databases">
        <authorList>
            <person name="Chen Y."/>
            <person name="Shah S."/>
            <person name="Dougan E. K."/>
            <person name="Thang M."/>
            <person name="Chan C."/>
        </authorList>
    </citation>
    <scope>NUCLEOTIDE SEQUENCE [LARGE SCALE GENOMIC DNA]</scope>
</reference>
<dbReference type="InterPro" id="IPR029057">
    <property type="entry name" value="PRTase-like"/>
</dbReference>
<feature type="compositionally biased region" description="Basic and acidic residues" evidence="3">
    <location>
        <begin position="640"/>
        <end position="655"/>
    </location>
</feature>
<evidence type="ECO:0000259" key="4">
    <source>
        <dbReference type="PROSITE" id="PS51278"/>
    </source>
</evidence>
<feature type="region of interest" description="Disordered" evidence="3">
    <location>
        <begin position="836"/>
        <end position="880"/>
    </location>
</feature>
<feature type="compositionally biased region" description="Low complexity" evidence="3">
    <location>
        <begin position="908"/>
        <end position="923"/>
    </location>
</feature>
<evidence type="ECO:0000256" key="3">
    <source>
        <dbReference type="SAM" id="MobiDB-lite"/>
    </source>
</evidence>
<dbReference type="Gene3D" id="3.60.20.10">
    <property type="entry name" value="Glutamine Phosphoribosylpyrophosphate, subunit 1, domain 1"/>
    <property type="match status" value="1"/>
</dbReference>
<feature type="region of interest" description="Disordered" evidence="3">
    <location>
        <begin position="640"/>
        <end position="659"/>
    </location>
</feature>
<accession>A0ABN9QGE5</accession>
<dbReference type="SUPFAM" id="SSF56235">
    <property type="entry name" value="N-terminal nucleophile aminohydrolases (Ntn hydrolases)"/>
    <property type="match status" value="1"/>
</dbReference>
<dbReference type="PANTHER" id="PTHR11907">
    <property type="entry name" value="AMIDOPHOSPHORIBOSYLTRANSFERASE"/>
    <property type="match status" value="1"/>
</dbReference>
<name>A0ABN9QGE5_9DINO</name>
<feature type="compositionally biased region" description="Basic and acidic residues" evidence="3">
    <location>
        <begin position="852"/>
        <end position="864"/>
    </location>
</feature>
<evidence type="ECO:0000313" key="6">
    <source>
        <dbReference type="Proteomes" id="UP001189429"/>
    </source>
</evidence>
<dbReference type="SUPFAM" id="SSF53271">
    <property type="entry name" value="PRTase-like"/>
    <property type="match status" value="1"/>
</dbReference>
<feature type="region of interest" description="Disordered" evidence="3">
    <location>
        <begin position="425"/>
        <end position="451"/>
    </location>
</feature>